<feature type="compositionally biased region" description="Basic and acidic residues" evidence="1">
    <location>
        <begin position="119"/>
        <end position="135"/>
    </location>
</feature>
<gene>
    <name evidence="2" type="ORF">SAMN04489713_13535</name>
</gene>
<dbReference type="Proteomes" id="UP000183413">
    <property type="component" value="Unassembled WGS sequence"/>
</dbReference>
<dbReference type="InParanoid" id="A0A1I5YPQ3"/>
<reference evidence="2 3" key="1">
    <citation type="submission" date="2016-10" db="EMBL/GenBank/DDBJ databases">
        <authorList>
            <person name="de Groot N.N."/>
        </authorList>
    </citation>
    <scope>NUCLEOTIDE SEQUENCE [LARGE SCALE GENOMIC DNA]</scope>
    <source>
        <strain evidence="2 3">DSM 43067</strain>
    </source>
</reference>
<evidence type="ECO:0000313" key="2">
    <source>
        <dbReference type="EMBL" id="SFQ46025.1"/>
    </source>
</evidence>
<proteinExistence type="predicted"/>
<name>A0A1I5YPQ3_9ACTN</name>
<sequence length="152" mass="17270">MIWNLIESRKAGASARRMLWLAFWGERARGYATAVRMHIPEDEVVAAVRRGISLSDYIRAREAASHTETLEAHAAAGDLFEYTWQRGFGRAHRPAMDAAEEKPLSENDREEVEAAPDAGARETLREDRTRTPLEEKVFSEVPIEAVYEHQPH</sequence>
<feature type="region of interest" description="Disordered" evidence="1">
    <location>
        <begin position="92"/>
        <end position="135"/>
    </location>
</feature>
<evidence type="ECO:0000256" key="1">
    <source>
        <dbReference type="SAM" id="MobiDB-lite"/>
    </source>
</evidence>
<dbReference type="EMBL" id="FOVH01000035">
    <property type="protein sequence ID" value="SFQ46025.1"/>
    <property type="molecule type" value="Genomic_DNA"/>
</dbReference>
<protein>
    <submittedName>
        <fullName evidence="2">Uncharacterized protein</fullName>
    </submittedName>
</protein>
<accession>A0A1I5YPQ3</accession>
<evidence type="ECO:0000313" key="3">
    <source>
        <dbReference type="Proteomes" id="UP000183413"/>
    </source>
</evidence>
<keyword evidence="3" id="KW-1185">Reference proteome</keyword>
<organism evidence="2 3">
    <name type="scientific">Actinomadura madurae</name>
    <dbReference type="NCBI Taxonomy" id="1993"/>
    <lineage>
        <taxon>Bacteria</taxon>
        <taxon>Bacillati</taxon>
        <taxon>Actinomycetota</taxon>
        <taxon>Actinomycetes</taxon>
        <taxon>Streptosporangiales</taxon>
        <taxon>Thermomonosporaceae</taxon>
        <taxon>Actinomadura</taxon>
    </lineage>
</organism>
<dbReference type="AlphaFoldDB" id="A0A1I5YPQ3"/>
<dbReference type="RefSeq" id="WP_021597243.1">
    <property type="nucleotide sequence ID" value="NZ_FOVH01000035.1"/>
</dbReference>